<evidence type="ECO:0000313" key="2">
    <source>
        <dbReference type="Proteomes" id="UP000190476"/>
    </source>
</evidence>
<proteinExistence type="predicted"/>
<dbReference type="EMBL" id="LT799839">
    <property type="protein sequence ID" value="SLK10538.1"/>
    <property type="molecule type" value="Genomic_DNA"/>
</dbReference>
<sequence length="32" mass="3796">MNKITIDDKKYTIKFSNVNNMLTVEFIGVKKY</sequence>
<accession>A0A1U6IRC6</accession>
<protein>
    <submittedName>
        <fullName evidence="1">Uncharacterized protein</fullName>
    </submittedName>
</protein>
<gene>
    <name evidence="1" type="ORF">CCH01_00840</name>
</gene>
<keyword evidence="2" id="KW-1185">Reference proteome</keyword>
<dbReference type="AlphaFoldDB" id="A0A1U6IRC6"/>
<name>A0A1U6IRC6_9CLOT</name>
<organism evidence="1 2">
    <name type="scientific">Clostridium chauvoei JF4335</name>
    <dbReference type="NCBI Taxonomy" id="1351755"/>
    <lineage>
        <taxon>Bacteria</taxon>
        <taxon>Bacillati</taxon>
        <taxon>Bacillota</taxon>
        <taxon>Clostridia</taxon>
        <taxon>Eubacteriales</taxon>
        <taxon>Clostridiaceae</taxon>
        <taxon>Clostridium</taxon>
    </lineage>
</organism>
<dbReference type="Proteomes" id="UP000190476">
    <property type="component" value="Chromosome I"/>
</dbReference>
<reference evidence="2" key="1">
    <citation type="submission" date="2017-03" db="EMBL/GenBank/DDBJ databases">
        <authorList>
            <person name="Falquet L."/>
            <person name="Falquet L."/>
        </authorList>
    </citation>
    <scope>NUCLEOTIDE SEQUENCE [LARGE SCALE GENOMIC DNA]</scope>
</reference>
<evidence type="ECO:0000313" key="1">
    <source>
        <dbReference type="EMBL" id="SLK10538.1"/>
    </source>
</evidence>